<dbReference type="PRINTS" id="PR00463">
    <property type="entry name" value="EP450I"/>
</dbReference>
<name>A0ABD1FYM1_SALDI</name>
<comment type="caution">
    <text evidence="12">The sequence shown here is derived from an EMBL/GenBank/DDBJ whole genome shotgun (WGS) entry which is preliminary data.</text>
</comment>
<accession>A0ABD1FYM1</accession>
<evidence type="ECO:0000313" key="13">
    <source>
        <dbReference type="Proteomes" id="UP001567538"/>
    </source>
</evidence>
<dbReference type="GO" id="GO:0047083">
    <property type="term" value="F:5-O-(4-coumaroyl)-D-quinate 3'-monooxygenase activity"/>
    <property type="evidence" value="ECO:0007669"/>
    <property type="project" value="UniProtKB-EC"/>
</dbReference>
<evidence type="ECO:0000313" key="12">
    <source>
        <dbReference type="EMBL" id="KAL1536064.1"/>
    </source>
</evidence>
<evidence type="ECO:0000256" key="7">
    <source>
        <dbReference type="ARBA" id="ARBA00022989"/>
    </source>
</evidence>
<keyword evidence="7" id="KW-1133">Transmembrane helix</keyword>
<evidence type="ECO:0000256" key="6">
    <source>
        <dbReference type="ARBA" id="ARBA00022723"/>
    </source>
</evidence>
<evidence type="ECO:0000256" key="9">
    <source>
        <dbReference type="ARBA" id="ARBA00023004"/>
    </source>
</evidence>
<dbReference type="EC" id="1.14.14.96" evidence="12"/>
<evidence type="ECO:0000256" key="1">
    <source>
        <dbReference type="ARBA" id="ARBA00001971"/>
    </source>
</evidence>
<evidence type="ECO:0000256" key="3">
    <source>
        <dbReference type="ARBA" id="ARBA00010617"/>
    </source>
</evidence>
<dbReference type="GO" id="GO:0016712">
    <property type="term" value="F:oxidoreductase activity, acting on paired donors, with incorporation or reduction of molecular oxygen, reduced flavin or flavoprotein as one donor, and incorporation of one atom of oxygen"/>
    <property type="evidence" value="ECO:0007669"/>
    <property type="project" value="UniProtKB-ARBA"/>
</dbReference>
<keyword evidence="5" id="KW-0812">Transmembrane</keyword>
<dbReference type="PANTHER" id="PTHR47944">
    <property type="entry name" value="CYTOCHROME P450 98A9"/>
    <property type="match status" value="1"/>
</dbReference>
<keyword evidence="10" id="KW-0503">Monooxygenase</keyword>
<evidence type="ECO:0000256" key="11">
    <source>
        <dbReference type="ARBA" id="ARBA00023136"/>
    </source>
</evidence>
<keyword evidence="11" id="KW-0472">Membrane</keyword>
<dbReference type="GO" id="GO:0046872">
    <property type="term" value="F:metal ion binding"/>
    <property type="evidence" value="ECO:0007669"/>
    <property type="project" value="UniProtKB-KW"/>
</dbReference>
<dbReference type="PANTHER" id="PTHR47944:SF10">
    <property type="entry name" value="CYTOCHROME P450 98A9"/>
    <property type="match status" value="1"/>
</dbReference>
<evidence type="ECO:0000256" key="4">
    <source>
        <dbReference type="ARBA" id="ARBA00022617"/>
    </source>
</evidence>
<keyword evidence="4" id="KW-0349">Heme</keyword>
<comment type="cofactor">
    <cofactor evidence="1">
        <name>heme</name>
        <dbReference type="ChEBI" id="CHEBI:30413"/>
    </cofactor>
</comment>
<keyword evidence="9" id="KW-0408">Iron</keyword>
<gene>
    <name evidence="12" type="ORF">AAHA92_28770</name>
</gene>
<dbReference type="GO" id="GO:0016020">
    <property type="term" value="C:membrane"/>
    <property type="evidence" value="ECO:0007669"/>
    <property type="project" value="UniProtKB-SubCell"/>
</dbReference>
<keyword evidence="6" id="KW-0479">Metal-binding</keyword>
<comment type="similarity">
    <text evidence="3">Belongs to the cytochrome P450 family.</text>
</comment>
<organism evidence="12 13">
    <name type="scientific">Salvia divinorum</name>
    <name type="common">Maria pastora</name>
    <name type="synonym">Diviner's sage</name>
    <dbReference type="NCBI Taxonomy" id="28513"/>
    <lineage>
        <taxon>Eukaryota</taxon>
        <taxon>Viridiplantae</taxon>
        <taxon>Streptophyta</taxon>
        <taxon>Embryophyta</taxon>
        <taxon>Tracheophyta</taxon>
        <taxon>Spermatophyta</taxon>
        <taxon>Magnoliopsida</taxon>
        <taxon>eudicotyledons</taxon>
        <taxon>Gunneridae</taxon>
        <taxon>Pentapetalae</taxon>
        <taxon>asterids</taxon>
        <taxon>lamiids</taxon>
        <taxon>Lamiales</taxon>
        <taxon>Lamiaceae</taxon>
        <taxon>Nepetoideae</taxon>
        <taxon>Mentheae</taxon>
        <taxon>Salviinae</taxon>
        <taxon>Salvia</taxon>
        <taxon>Salvia subgen. Calosphace</taxon>
    </lineage>
</organism>
<dbReference type="AlphaFoldDB" id="A0ABD1FYM1"/>
<evidence type="ECO:0000256" key="8">
    <source>
        <dbReference type="ARBA" id="ARBA00023002"/>
    </source>
</evidence>
<keyword evidence="8 12" id="KW-0560">Oxidoreductase</keyword>
<evidence type="ECO:0000256" key="5">
    <source>
        <dbReference type="ARBA" id="ARBA00022692"/>
    </source>
</evidence>
<evidence type="ECO:0000256" key="10">
    <source>
        <dbReference type="ARBA" id="ARBA00023033"/>
    </source>
</evidence>
<sequence length="184" mass="21189">MSLISSTSIVFSLVLNIKCNFARNSAKSLLLRKYLGAVSFNNITRIAFGKRYVDTEGRIHKQGEEMRSIADNRLRFGASTFRWLFPLNEEEFAKHVARRDRLTREIMENHNVAHQKSGGAKQHFCDALLTLKEKYDLTDDTIIGLLWDMIHAGMETTTISMEWAMAELIRNPRVIQKVQEETNV</sequence>
<dbReference type="InterPro" id="IPR036396">
    <property type="entry name" value="Cyt_P450_sf"/>
</dbReference>
<dbReference type="Pfam" id="PF00067">
    <property type="entry name" value="p450"/>
    <property type="match status" value="1"/>
</dbReference>
<dbReference type="InterPro" id="IPR001128">
    <property type="entry name" value="Cyt_P450"/>
</dbReference>
<keyword evidence="13" id="KW-1185">Reference proteome</keyword>
<comment type="subcellular location">
    <subcellularLocation>
        <location evidence="2">Membrane</location>
        <topology evidence="2">Single-pass membrane protein</topology>
    </subcellularLocation>
</comment>
<dbReference type="EMBL" id="JBEAFC010000011">
    <property type="protein sequence ID" value="KAL1536064.1"/>
    <property type="molecule type" value="Genomic_DNA"/>
</dbReference>
<dbReference type="InterPro" id="IPR002401">
    <property type="entry name" value="Cyt_P450_E_grp-I"/>
</dbReference>
<dbReference type="GO" id="GO:0016114">
    <property type="term" value="P:terpenoid biosynthetic process"/>
    <property type="evidence" value="ECO:0007669"/>
    <property type="project" value="UniProtKB-ARBA"/>
</dbReference>
<proteinExistence type="inferred from homology"/>
<reference evidence="12 13" key="1">
    <citation type="submission" date="2024-06" db="EMBL/GenBank/DDBJ databases">
        <title>A chromosome level genome sequence of Diviner's sage (Salvia divinorum).</title>
        <authorList>
            <person name="Ford S.A."/>
            <person name="Ro D.-K."/>
            <person name="Ness R.W."/>
            <person name="Phillips M.A."/>
        </authorList>
    </citation>
    <scope>NUCLEOTIDE SEQUENCE [LARGE SCALE GENOMIC DNA]</scope>
    <source>
        <strain evidence="12">SAF-2024a</strain>
        <tissue evidence="12">Leaf</tissue>
    </source>
</reference>
<dbReference type="SUPFAM" id="SSF48264">
    <property type="entry name" value="Cytochrome P450"/>
    <property type="match status" value="1"/>
</dbReference>
<dbReference type="Proteomes" id="UP001567538">
    <property type="component" value="Unassembled WGS sequence"/>
</dbReference>
<dbReference type="Gene3D" id="1.10.630.10">
    <property type="entry name" value="Cytochrome P450"/>
    <property type="match status" value="1"/>
</dbReference>
<evidence type="ECO:0000256" key="2">
    <source>
        <dbReference type="ARBA" id="ARBA00004167"/>
    </source>
</evidence>
<protein>
    <submittedName>
        <fullName evidence="12">5-O-(4-coumaroyl)-D-quinate 3'-monooxygenase</fullName>
        <ecNumber evidence="12">1.14.14.96</ecNumber>
    </submittedName>
</protein>